<keyword evidence="3" id="KW-1185">Reference proteome</keyword>
<dbReference type="Proteomes" id="UP000037146">
    <property type="component" value="Unassembled WGS sequence"/>
</dbReference>
<dbReference type="EMBL" id="LFZW01000001">
    <property type="protein sequence ID" value="KMY49213.1"/>
    <property type="molecule type" value="Genomic_DNA"/>
</dbReference>
<keyword evidence="1" id="KW-1133">Transmembrane helix</keyword>
<evidence type="ECO:0000256" key="1">
    <source>
        <dbReference type="SAM" id="Phobius"/>
    </source>
</evidence>
<keyword evidence="1" id="KW-0472">Membrane</keyword>
<proteinExistence type="predicted"/>
<keyword evidence="1" id="KW-0812">Transmembrane</keyword>
<evidence type="ECO:0000313" key="2">
    <source>
        <dbReference type="EMBL" id="KMY49213.1"/>
    </source>
</evidence>
<organism evidence="2 3">
    <name type="scientific">Peribacillus loiseleuriae</name>
    <dbReference type="NCBI Taxonomy" id="1679170"/>
    <lineage>
        <taxon>Bacteria</taxon>
        <taxon>Bacillati</taxon>
        <taxon>Bacillota</taxon>
        <taxon>Bacilli</taxon>
        <taxon>Bacillales</taxon>
        <taxon>Bacillaceae</taxon>
        <taxon>Peribacillus</taxon>
    </lineage>
</organism>
<accession>A0A0K9GRF5</accession>
<name>A0A0K9GRF5_9BACI</name>
<gene>
    <name evidence="2" type="ORF">AC625_06490</name>
</gene>
<feature type="transmembrane region" description="Helical" evidence="1">
    <location>
        <begin position="12"/>
        <end position="35"/>
    </location>
</feature>
<comment type="caution">
    <text evidence="2">The sequence shown here is derived from an EMBL/GenBank/DDBJ whole genome shotgun (WGS) entry which is preliminary data.</text>
</comment>
<sequence length="72" mass="8502">MNIFEGVEINTIQFIGPILVLAAILFALGFIWFFLFEKLPKFISNFLFGCTMLSGCYIWFYPMNMGFYEFFK</sequence>
<feature type="transmembrane region" description="Helical" evidence="1">
    <location>
        <begin position="42"/>
        <end position="62"/>
    </location>
</feature>
<evidence type="ECO:0000313" key="3">
    <source>
        <dbReference type="Proteomes" id="UP000037146"/>
    </source>
</evidence>
<protein>
    <submittedName>
        <fullName evidence="2">Uncharacterized protein</fullName>
    </submittedName>
</protein>
<dbReference type="AlphaFoldDB" id="A0A0K9GRF5"/>
<reference evidence="3" key="1">
    <citation type="submission" date="2015-07" db="EMBL/GenBank/DDBJ databases">
        <title>Genome sequencing project for genomic taxonomy and phylogenomics of Bacillus-like bacteria.</title>
        <authorList>
            <person name="Liu B."/>
            <person name="Wang J."/>
            <person name="Zhu Y."/>
            <person name="Liu G."/>
            <person name="Chen Q."/>
            <person name="Chen Z."/>
            <person name="Lan J."/>
            <person name="Che J."/>
            <person name="Ge C."/>
            <person name="Shi H."/>
            <person name="Pan Z."/>
            <person name="Liu X."/>
        </authorList>
    </citation>
    <scope>NUCLEOTIDE SEQUENCE [LARGE SCALE GENOMIC DNA]</scope>
    <source>
        <strain evidence="3">FJAT-27997</strain>
    </source>
</reference>
<dbReference type="PATRIC" id="fig|1679170.3.peg.1396"/>